<dbReference type="FunFam" id="3.40.50.720:FF:000003">
    <property type="entry name" value="S-(hydroxymethyl)glutathione dehydrogenase"/>
    <property type="match status" value="1"/>
</dbReference>
<accession>A0AAD4P8F7</accession>
<dbReference type="GO" id="GO:0046294">
    <property type="term" value="P:formaldehyde catabolic process"/>
    <property type="evidence" value="ECO:0007669"/>
    <property type="project" value="TreeGrafter"/>
</dbReference>
<comment type="cofactor">
    <cofactor evidence="1 8">
        <name>Zn(2+)</name>
        <dbReference type="ChEBI" id="CHEBI:29105"/>
    </cofactor>
</comment>
<dbReference type="InterPro" id="IPR036291">
    <property type="entry name" value="NAD(P)-bd_dom_sf"/>
</dbReference>
<dbReference type="InterPro" id="IPR013149">
    <property type="entry name" value="ADH-like_C"/>
</dbReference>
<dbReference type="EMBL" id="SDAM02000091">
    <property type="protein sequence ID" value="KAH6830829.1"/>
    <property type="molecule type" value="Genomic_DNA"/>
</dbReference>
<dbReference type="PANTHER" id="PTHR43880">
    <property type="entry name" value="ALCOHOL DEHYDROGENASE"/>
    <property type="match status" value="1"/>
</dbReference>
<evidence type="ECO:0000256" key="1">
    <source>
        <dbReference type="ARBA" id="ARBA00001947"/>
    </source>
</evidence>
<evidence type="ECO:0000256" key="4">
    <source>
        <dbReference type="ARBA" id="ARBA00022833"/>
    </source>
</evidence>
<reference evidence="11 12" key="1">
    <citation type="journal article" date="2021" name="Nat. Commun.">
        <title>Incipient diploidization of the medicinal plant Perilla within 10,000 years.</title>
        <authorList>
            <person name="Zhang Y."/>
            <person name="Shen Q."/>
            <person name="Leng L."/>
            <person name="Zhang D."/>
            <person name="Chen S."/>
            <person name="Shi Y."/>
            <person name="Ning Z."/>
            <person name="Chen S."/>
        </authorList>
    </citation>
    <scope>NUCLEOTIDE SEQUENCE [LARGE SCALE GENOMIC DNA]</scope>
    <source>
        <strain evidence="12">cv. PC099</strain>
    </source>
</reference>
<dbReference type="FunFam" id="3.90.180.10:FF:000067">
    <property type="entry name" value="alcohol dehydrogenase 1-like isoform X1"/>
    <property type="match status" value="1"/>
</dbReference>
<organism evidence="11 12">
    <name type="scientific">Perilla frutescens var. hirtella</name>
    <name type="common">Perilla citriodora</name>
    <name type="synonym">Perilla setoyensis</name>
    <dbReference type="NCBI Taxonomy" id="608512"/>
    <lineage>
        <taxon>Eukaryota</taxon>
        <taxon>Viridiplantae</taxon>
        <taxon>Streptophyta</taxon>
        <taxon>Embryophyta</taxon>
        <taxon>Tracheophyta</taxon>
        <taxon>Spermatophyta</taxon>
        <taxon>Magnoliopsida</taxon>
        <taxon>eudicotyledons</taxon>
        <taxon>Gunneridae</taxon>
        <taxon>Pentapetalae</taxon>
        <taxon>asterids</taxon>
        <taxon>lamiids</taxon>
        <taxon>Lamiales</taxon>
        <taxon>Lamiaceae</taxon>
        <taxon>Nepetoideae</taxon>
        <taxon>Elsholtzieae</taxon>
        <taxon>Perilla</taxon>
    </lineage>
</organism>
<evidence type="ECO:0000313" key="11">
    <source>
        <dbReference type="EMBL" id="KAH6830829.1"/>
    </source>
</evidence>
<dbReference type="SUPFAM" id="SSF50129">
    <property type="entry name" value="GroES-like"/>
    <property type="match status" value="2"/>
</dbReference>
<dbReference type="PANTHER" id="PTHR43880:SF56">
    <property type="entry name" value="ALCOHOL DEHYDROGENASE-LIKE 4"/>
    <property type="match status" value="1"/>
</dbReference>
<name>A0AAD4P8F7_PERFH</name>
<dbReference type="InterPro" id="IPR013154">
    <property type="entry name" value="ADH-like_N"/>
</dbReference>
<evidence type="ECO:0000256" key="5">
    <source>
        <dbReference type="ARBA" id="ARBA00023002"/>
    </source>
</evidence>
<dbReference type="GO" id="GO:0005829">
    <property type="term" value="C:cytosol"/>
    <property type="evidence" value="ECO:0007669"/>
    <property type="project" value="TreeGrafter"/>
</dbReference>
<comment type="caution">
    <text evidence="11">The sequence shown here is derived from an EMBL/GenBank/DDBJ whole genome shotgun (WGS) entry which is preliminary data.</text>
</comment>
<sequence>MNSATNGKVITCKAAVAHGPGKALVIEEVVVDPPNRMEVRIKILFTSICHSDLGAWIGTNEAQRAYPRILGHEASGIVESVGEGVVDVEAGDYVVPIFHGECGDCVFCKSEKTNVCENFGINPMKKVMASDGKCRFWSKDGNCPIFHFLNTSTFTEYTVMDCACVVKIDPTILSLKQMALLSCCISTGVGAAWNSADVKAGSTVAVFGLGSVGLAVVDGARARGAARIIGVDVNPDKLAKGHTFGITDFINPLSLDTPVYEKIGEMTGGGVDYSFECVGCPDVLRQAFLSTHLGWGLTVLVGVHSTPKLVPLHPMELFYGRKIIGSTFGDFKGKSQLLYFAKDCITAGIKLDEFITHEMSFEKINEALQLLVDGKSLRCLLYF</sequence>
<dbReference type="AlphaFoldDB" id="A0AAD4P8F7"/>
<keyword evidence="4 8" id="KW-0862">Zinc</keyword>
<keyword evidence="6" id="KW-0520">NAD</keyword>
<feature type="domain" description="Alcohol dehydrogenase-like C-terminal" evidence="9">
    <location>
        <begin position="212"/>
        <end position="332"/>
    </location>
</feature>
<dbReference type="PROSITE" id="PS00059">
    <property type="entry name" value="ADH_ZINC"/>
    <property type="match status" value="1"/>
</dbReference>
<dbReference type="InterPro" id="IPR011032">
    <property type="entry name" value="GroES-like_sf"/>
</dbReference>
<proteinExistence type="inferred from homology"/>
<dbReference type="Pfam" id="PF00107">
    <property type="entry name" value="ADH_zinc_N"/>
    <property type="match status" value="1"/>
</dbReference>
<dbReference type="SUPFAM" id="SSF51735">
    <property type="entry name" value="NAD(P)-binding Rossmann-fold domains"/>
    <property type="match status" value="1"/>
</dbReference>
<dbReference type="GO" id="GO:0051903">
    <property type="term" value="F:S-(hydroxymethyl)glutathione dehydrogenase [NAD(P)+] activity"/>
    <property type="evidence" value="ECO:0007669"/>
    <property type="project" value="TreeGrafter"/>
</dbReference>
<comment type="similarity">
    <text evidence="7">Belongs to the zinc-containing alcohol dehydrogenase family. Class-IV subfamily.</text>
</comment>
<evidence type="ECO:0000313" key="12">
    <source>
        <dbReference type="Proteomes" id="UP001190926"/>
    </source>
</evidence>
<comment type="subunit">
    <text evidence="2">Homodimer.</text>
</comment>
<protein>
    <submittedName>
        <fullName evidence="11">GroES-like zinc-binding dehydrogenase family protein</fullName>
    </submittedName>
</protein>
<dbReference type="Gene3D" id="3.40.50.720">
    <property type="entry name" value="NAD(P)-binding Rossmann-like Domain"/>
    <property type="match status" value="1"/>
</dbReference>
<keyword evidence="5" id="KW-0560">Oxidoreductase</keyword>
<dbReference type="Gene3D" id="3.90.180.10">
    <property type="entry name" value="Medium-chain alcohol dehydrogenases, catalytic domain"/>
    <property type="match status" value="1"/>
</dbReference>
<dbReference type="InterPro" id="IPR002328">
    <property type="entry name" value="ADH_Zn_CS"/>
</dbReference>
<evidence type="ECO:0000256" key="7">
    <source>
        <dbReference type="ARBA" id="ARBA00060764"/>
    </source>
</evidence>
<evidence type="ECO:0000256" key="8">
    <source>
        <dbReference type="RuleBase" id="RU361277"/>
    </source>
</evidence>
<dbReference type="GO" id="GO:0008270">
    <property type="term" value="F:zinc ion binding"/>
    <property type="evidence" value="ECO:0007669"/>
    <property type="project" value="InterPro"/>
</dbReference>
<dbReference type="Pfam" id="PF08240">
    <property type="entry name" value="ADH_N"/>
    <property type="match status" value="1"/>
</dbReference>
<keyword evidence="3 8" id="KW-0479">Metal-binding</keyword>
<feature type="domain" description="Alcohol dehydrogenase-like N-terminal" evidence="10">
    <location>
        <begin position="37"/>
        <end position="168"/>
    </location>
</feature>
<evidence type="ECO:0000259" key="9">
    <source>
        <dbReference type="Pfam" id="PF00107"/>
    </source>
</evidence>
<gene>
    <name evidence="11" type="ORF">C2S53_004086</name>
</gene>
<evidence type="ECO:0000259" key="10">
    <source>
        <dbReference type="Pfam" id="PF08240"/>
    </source>
</evidence>
<evidence type="ECO:0000256" key="2">
    <source>
        <dbReference type="ARBA" id="ARBA00011738"/>
    </source>
</evidence>
<keyword evidence="12" id="KW-1185">Reference proteome</keyword>
<evidence type="ECO:0000256" key="6">
    <source>
        <dbReference type="ARBA" id="ARBA00023027"/>
    </source>
</evidence>
<evidence type="ECO:0000256" key="3">
    <source>
        <dbReference type="ARBA" id="ARBA00022723"/>
    </source>
</evidence>
<dbReference type="Proteomes" id="UP001190926">
    <property type="component" value="Unassembled WGS sequence"/>
</dbReference>